<sequence length="214" mass="23044">MKRLVFSVLASSSMLIAGSVIPVIAEDGANTSVIPGGCANSPDVGTRFKTFGPGQWKLSYTVQRLVTSKNERKIDKAKRKSDFEAQKGIARFIDLRIKGGSTEKTGDDEKYVVGINDVVTEDSLEEFQSFAEEFSSETDALLSGLMKLGECNDIGERVKVTWGIKSDSIAAAKDAGASIAKPAQSGSNSGQITNDEYRPQMGRGYSGYGNFDDF</sequence>
<evidence type="ECO:0000313" key="4">
    <source>
        <dbReference type="Proteomes" id="UP000030491"/>
    </source>
</evidence>
<evidence type="ECO:0000313" key="3">
    <source>
        <dbReference type="EMBL" id="KGF92328.1"/>
    </source>
</evidence>
<dbReference type="RefSeq" id="WP_032513390.1">
    <property type="nucleotide sequence ID" value="NZ_JNAJ01000008.1"/>
</dbReference>
<comment type="caution">
    <text evidence="3">The sequence shown here is derived from an EMBL/GenBank/DDBJ whole genome shotgun (WGS) entry which is preliminary data.</text>
</comment>
<accession>A0A0A1ZVZ3</accession>
<keyword evidence="2" id="KW-0732">Signal</keyword>
<feature type="signal peptide" evidence="2">
    <location>
        <begin position="1"/>
        <end position="25"/>
    </location>
</feature>
<gene>
    <name evidence="3" type="ORF">EU93_0592</name>
</gene>
<dbReference type="EMBL" id="JNAJ01000008">
    <property type="protein sequence ID" value="KGF92328.1"/>
    <property type="molecule type" value="Genomic_DNA"/>
</dbReference>
<evidence type="ECO:0000256" key="2">
    <source>
        <dbReference type="SAM" id="SignalP"/>
    </source>
</evidence>
<reference evidence="4" key="1">
    <citation type="journal article" date="2014" name="Sci. Data">
        <title>Genomes of diverse isolates of the marine cyanobacterium Prochlorococcus.</title>
        <authorList>
            <person name="Biller S."/>
            <person name="Berube P."/>
            <person name="Thompson J."/>
            <person name="Kelly L."/>
            <person name="Roggensack S."/>
            <person name="Awad L."/>
            <person name="Roache-Johnson K."/>
            <person name="Ding H."/>
            <person name="Giovannoni S.J."/>
            <person name="Moore L.R."/>
            <person name="Chisholm S.W."/>
        </authorList>
    </citation>
    <scope>NUCLEOTIDE SEQUENCE [LARGE SCALE GENOMIC DNA]</scope>
</reference>
<feature type="region of interest" description="Disordered" evidence="1">
    <location>
        <begin position="178"/>
        <end position="214"/>
    </location>
</feature>
<dbReference type="Proteomes" id="UP000030491">
    <property type="component" value="Unassembled WGS sequence"/>
</dbReference>
<feature type="chain" id="PRO_5001985719" evidence="2">
    <location>
        <begin position="26"/>
        <end position="214"/>
    </location>
</feature>
<evidence type="ECO:0000256" key="1">
    <source>
        <dbReference type="SAM" id="MobiDB-lite"/>
    </source>
</evidence>
<proteinExistence type="predicted"/>
<name>A0A0A1ZVZ3_PROMR</name>
<feature type="compositionally biased region" description="Polar residues" evidence="1">
    <location>
        <begin position="184"/>
        <end position="194"/>
    </location>
</feature>
<protein>
    <submittedName>
        <fullName evidence="3">Uncharacterized protein</fullName>
    </submittedName>
</protein>
<organism evidence="3 4">
    <name type="scientific">Prochlorococcus marinus str. MIT 9116</name>
    <dbReference type="NCBI Taxonomy" id="167544"/>
    <lineage>
        <taxon>Bacteria</taxon>
        <taxon>Bacillati</taxon>
        <taxon>Cyanobacteriota</taxon>
        <taxon>Cyanophyceae</taxon>
        <taxon>Synechococcales</taxon>
        <taxon>Prochlorococcaceae</taxon>
        <taxon>Prochlorococcus</taxon>
    </lineage>
</organism>
<dbReference type="AlphaFoldDB" id="A0A0A1ZVZ3"/>